<name>A0A9D9I056_9FIRM</name>
<reference evidence="2" key="2">
    <citation type="journal article" date="2021" name="PeerJ">
        <title>Extensive microbial diversity within the chicken gut microbiome revealed by metagenomics and culture.</title>
        <authorList>
            <person name="Gilroy R."/>
            <person name="Ravi A."/>
            <person name="Getino M."/>
            <person name="Pursley I."/>
            <person name="Horton D.L."/>
            <person name="Alikhan N.F."/>
            <person name="Baker D."/>
            <person name="Gharbi K."/>
            <person name="Hall N."/>
            <person name="Watson M."/>
            <person name="Adriaenssens E.M."/>
            <person name="Foster-Nyarko E."/>
            <person name="Jarju S."/>
            <person name="Secka A."/>
            <person name="Antonio M."/>
            <person name="Oren A."/>
            <person name="Chaudhuri R.R."/>
            <person name="La Ragione R."/>
            <person name="Hildebrand F."/>
            <person name="Pallen M.J."/>
        </authorList>
    </citation>
    <scope>NUCLEOTIDE SEQUENCE</scope>
    <source>
        <strain evidence="2">E3-2379</strain>
    </source>
</reference>
<feature type="transmembrane region" description="Helical" evidence="1">
    <location>
        <begin position="29"/>
        <end position="52"/>
    </location>
</feature>
<protein>
    <submittedName>
        <fullName evidence="2">Uncharacterized protein</fullName>
    </submittedName>
</protein>
<accession>A0A9D9I056</accession>
<dbReference type="EMBL" id="JADIML010000171">
    <property type="protein sequence ID" value="MBO8463536.1"/>
    <property type="molecule type" value="Genomic_DNA"/>
</dbReference>
<comment type="caution">
    <text evidence="2">The sequence shown here is derived from an EMBL/GenBank/DDBJ whole genome shotgun (WGS) entry which is preliminary data.</text>
</comment>
<reference evidence="2" key="1">
    <citation type="submission" date="2020-10" db="EMBL/GenBank/DDBJ databases">
        <authorList>
            <person name="Gilroy R."/>
        </authorList>
    </citation>
    <scope>NUCLEOTIDE SEQUENCE</scope>
    <source>
        <strain evidence="2">E3-2379</strain>
    </source>
</reference>
<keyword evidence="1" id="KW-1133">Transmembrane helix</keyword>
<dbReference type="AlphaFoldDB" id="A0A9D9I056"/>
<organism evidence="2 3">
    <name type="scientific">Candidatus Scybalomonas excrementavium</name>
    <dbReference type="NCBI Taxonomy" id="2840943"/>
    <lineage>
        <taxon>Bacteria</taxon>
        <taxon>Bacillati</taxon>
        <taxon>Bacillota</taxon>
        <taxon>Clostridia</taxon>
        <taxon>Lachnospirales</taxon>
        <taxon>Lachnospiraceae</taxon>
        <taxon>Lachnospiraceae incertae sedis</taxon>
        <taxon>Candidatus Scybalomonas</taxon>
    </lineage>
</organism>
<proteinExistence type="predicted"/>
<sequence length="108" mass="12688">MILYENLYIGESLQHNKDRIIRRMKKGKVVVRLFCVTLPLGSHGLIEIYPYYELQQPWLKSQHVVVIGLAKTREEAFLLVQEIVEEVYEKTRGFEIAHYLERKQGGAQ</sequence>
<evidence type="ECO:0000256" key="1">
    <source>
        <dbReference type="SAM" id="Phobius"/>
    </source>
</evidence>
<dbReference type="Proteomes" id="UP000823618">
    <property type="component" value="Unassembled WGS sequence"/>
</dbReference>
<evidence type="ECO:0000313" key="2">
    <source>
        <dbReference type="EMBL" id="MBO8463536.1"/>
    </source>
</evidence>
<keyword evidence="1" id="KW-0472">Membrane</keyword>
<evidence type="ECO:0000313" key="3">
    <source>
        <dbReference type="Proteomes" id="UP000823618"/>
    </source>
</evidence>
<gene>
    <name evidence="2" type="ORF">IAC13_06345</name>
</gene>
<keyword evidence="1" id="KW-0812">Transmembrane</keyword>